<dbReference type="AlphaFoldDB" id="A0A6N9UXB4"/>
<organism evidence="1 2">
    <name type="scientific">Streptomyces coelicoflavus</name>
    <dbReference type="NCBI Taxonomy" id="285562"/>
    <lineage>
        <taxon>Bacteria</taxon>
        <taxon>Bacillati</taxon>
        <taxon>Actinomycetota</taxon>
        <taxon>Actinomycetes</taxon>
        <taxon>Kitasatosporales</taxon>
        <taxon>Streptomycetaceae</taxon>
        <taxon>Streptomyces</taxon>
    </lineage>
</organism>
<name>A0A6N9UXB4_9ACTN</name>
<keyword evidence="2" id="KW-1185">Reference proteome</keyword>
<evidence type="ECO:0000313" key="2">
    <source>
        <dbReference type="Proteomes" id="UP000469545"/>
    </source>
</evidence>
<dbReference type="SUPFAM" id="SSF56281">
    <property type="entry name" value="Metallo-hydrolase/oxidoreductase"/>
    <property type="match status" value="1"/>
</dbReference>
<reference evidence="1 2" key="1">
    <citation type="submission" date="2020-01" db="EMBL/GenBank/DDBJ databases">
        <title>Insect and environment-associated Actinomycetes.</title>
        <authorList>
            <person name="Currrie C."/>
            <person name="Chevrette M."/>
            <person name="Carlson C."/>
            <person name="Stubbendieck R."/>
            <person name="Wendt-Pienkowski E."/>
        </authorList>
    </citation>
    <scope>NUCLEOTIDE SEQUENCE [LARGE SCALE GENOMIC DNA]</scope>
    <source>
        <strain evidence="1 2">SID14172</strain>
    </source>
</reference>
<sequence length="76" mass="8026">MDVVGLLPRPHLLRFPVGRAHLRRDGDEVTPIDAGHAGCGARIAPYARAAGRVRRVVPTHFHEDRAGGAAEAGALA</sequence>
<gene>
    <name evidence="1" type="ORF">G3I46_38805</name>
</gene>
<dbReference type="Gene3D" id="3.60.15.10">
    <property type="entry name" value="Ribonuclease Z/Hydroxyacylglutathione hydrolase-like"/>
    <property type="match status" value="1"/>
</dbReference>
<protein>
    <submittedName>
        <fullName evidence="1">MBL fold metallo-hydrolase</fullName>
    </submittedName>
</protein>
<feature type="non-terminal residue" evidence="1">
    <location>
        <position position="76"/>
    </location>
</feature>
<dbReference type="Proteomes" id="UP000469545">
    <property type="component" value="Unassembled WGS sequence"/>
</dbReference>
<dbReference type="InterPro" id="IPR036866">
    <property type="entry name" value="RibonucZ/Hydroxyglut_hydro"/>
</dbReference>
<evidence type="ECO:0000313" key="1">
    <source>
        <dbReference type="EMBL" id="NEB22385.1"/>
    </source>
</evidence>
<accession>A0A6N9UXB4</accession>
<dbReference type="GO" id="GO:0016787">
    <property type="term" value="F:hydrolase activity"/>
    <property type="evidence" value="ECO:0007669"/>
    <property type="project" value="UniProtKB-KW"/>
</dbReference>
<dbReference type="EMBL" id="JAAGMB010000930">
    <property type="protein sequence ID" value="NEB22385.1"/>
    <property type="molecule type" value="Genomic_DNA"/>
</dbReference>
<keyword evidence="1" id="KW-0378">Hydrolase</keyword>
<comment type="caution">
    <text evidence="1">The sequence shown here is derived from an EMBL/GenBank/DDBJ whole genome shotgun (WGS) entry which is preliminary data.</text>
</comment>
<proteinExistence type="predicted"/>